<protein>
    <submittedName>
        <fullName evidence="1">Uncharacterized protein</fullName>
    </submittedName>
</protein>
<gene>
    <name evidence="1" type="ORF">HHI36_013547</name>
</gene>
<dbReference type="AlphaFoldDB" id="A0ABD2NHH3"/>
<dbReference type="EMBL" id="JABFTP020000103">
    <property type="protein sequence ID" value="KAL3278208.1"/>
    <property type="molecule type" value="Genomic_DNA"/>
</dbReference>
<feature type="non-terminal residue" evidence="1">
    <location>
        <position position="56"/>
    </location>
</feature>
<evidence type="ECO:0000313" key="1">
    <source>
        <dbReference type="EMBL" id="KAL3278208.1"/>
    </source>
</evidence>
<proteinExistence type="predicted"/>
<evidence type="ECO:0000313" key="2">
    <source>
        <dbReference type="Proteomes" id="UP001516400"/>
    </source>
</evidence>
<name>A0ABD2NHH3_9CUCU</name>
<comment type="caution">
    <text evidence="1">The sequence shown here is derived from an EMBL/GenBank/DDBJ whole genome shotgun (WGS) entry which is preliminary data.</text>
</comment>
<organism evidence="1 2">
    <name type="scientific">Cryptolaemus montrouzieri</name>
    <dbReference type="NCBI Taxonomy" id="559131"/>
    <lineage>
        <taxon>Eukaryota</taxon>
        <taxon>Metazoa</taxon>
        <taxon>Ecdysozoa</taxon>
        <taxon>Arthropoda</taxon>
        <taxon>Hexapoda</taxon>
        <taxon>Insecta</taxon>
        <taxon>Pterygota</taxon>
        <taxon>Neoptera</taxon>
        <taxon>Endopterygota</taxon>
        <taxon>Coleoptera</taxon>
        <taxon>Polyphaga</taxon>
        <taxon>Cucujiformia</taxon>
        <taxon>Coccinelloidea</taxon>
        <taxon>Coccinellidae</taxon>
        <taxon>Scymninae</taxon>
        <taxon>Scymnini</taxon>
        <taxon>Cryptolaemus</taxon>
    </lineage>
</organism>
<accession>A0ABD2NHH3</accession>
<reference evidence="1 2" key="1">
    <citation type="journal article" date="2021" name="BMC Biol.">
        <title>Horizontally acquired antibacterial genes associated with adaptive radiation of ladybird beetles.</title>
        <authorList>
            <person name="Li H.S."/>
            <person name="Tang X.F."/>
            <person name="Huang Y.H."/>
            <person name="Xu Z.Y."/>
            <person name="Chen M.L."/>
            <person name="Du X.Y."/>
            <person name="Qiu B.Y."/>
            <person name="Chen P.T."/>
            <person name="Zhang W."/>
            <person name="Slipinski A."/>
            <person name="Escalona H.E."/>
            <person name="Waterhouse R.M."/>
            <person name="Zwick A."/>
            <person name="Pang H."/>
        </authorList>
    </citation>
    <scope>NUCLEOTIDE SEQUENCE [LARGE SCALE GENOMIC DNA]</scope>
    <source>
        <strain evidence="1">SYSU2018</strain>
    </source>
</reference>
<sequence length="56" mass="6631">MNNRDEESWTSYKIIRNECVALNKLKRNEYLRSGIDGNKNNLRVMWKTLKATTALE</sequence>
<keyword evidence="2" id="KW-1185">Reference proteome</keyword>
<dbReference type="Proteomes" id="UP001516400">
    <property type="component" value="Unassembled WGS sequence"/>
</dbReference>